<sequence>MGISTRKTQSSKENVFSILIPTWNNLQYLKQCIKSLRKYSSFDHQIIVHVNEGKDGTIEWLDSQDDIDYTFSEKNLGVCYALNAARTLVDTNYILYMNDDMFVCPGWDKALWEEVEQIRHNRFFISATAIEPDAQSNCSIEADFGRTIQTFRESELLSSYQALDKADWNGATWPPNLVHKDIWDMVGGYSVEFSPGLYSDPDFSMKLWQSGIRLFKGVGRSRVYHFGSISTKRVKINPGYYQFIAKWGITSSTLTNYFLKRGTAYTGPLEELTVSPWLKFKNCFKRIQLLFNSYFGVGS</sequence>
<evidence type="ECO:0000256" key="3">
    <source>
        <dbReference type="ARBA" id="ARBA00022679"/>
    </source>
</evidence>
<comment type="caution">
    <text evidence="5">The sequence shown here is derived from an EMBL/GenBank/DDBJ whole genome shotgun (WGS) entry which is preliminary data.</text>
</comment>
<name>A0A0C1KYY2_9BACT</name>
<dbReference type="PANTHER" id="PTHR43179:SF12">
    <property type="entry name" value="GALACTOFURANOSYLTRANSFERASE GLFT2"/>
    <property type="match status" value="1"/>
</dbReference>
<proteinExistence type="inferred from homology"/>
<dbReference type="AlphaFoldDB" id="A0A0C1KYY2"/>
<dbReference type="OrthoDB" id="8936324at2"/>
<comment type="similarity">
    <text evidence="1">Belongs to the glycosyltransferase 2 family.</text>
</comment>
<dbReference type="PANTHER" id="PTHR43179">
    <property type="entry name" value="RHAMNOSYLTRANSFERASE WBBL"/>
    <property type="match status" value="1"/>
</dbReference>
<evidence type="ECO:0000259" key="4">
    <source>
        <dbReference type="Pfam" id="PF00535"/>
    </source>
</evidence>
<keyword evidence="6" id="KW-1185">Reference proteome</keyword>
<evidence type="ECO:0000256" key="1">
    <source>
        <dbReference type="ARBA" id="ARBA00006739"/>
    </source>
</evidence>
<dbReference type="Gene3D" id="3.90.550.10">
    <property type="entry name" value="Spore Coat Polysaccharide Biosynthesis Protein SpsA, Chain A"/>
    <property type="match status" value="1"/>
</dbReference>
<feature type="domain" description="Glycosyltransferase 2-like" evidence="4">
    <location>
        <begin position="17"/>
        <end position="120"/>
    </location>
</feature>
<gene>
    <name evidence="5" type="ORF">OI18_20625</name>
</gene>
<keyword evidence="2" id="KW-0328">Glycosyltransferase</keyword>
<evidence type="ECO:0000313" key="6">
    <source>
        <dbReference type="Proteomes" id="UP000031408"/>
    </source>
</evidence>
<dbReference type="InterPro" id="IPR029044">
    <property type="entry name" value="Nucleotide-diphossugar_trans"/>
</dbReference>
<keyword evidence="3" id="KW-0808">Transferase</keyword>
<dbReference type="Proteomes" id="UP000031408">
    <property type="component" value="Unassembled WGS sequence"/>
</dbReference>
<accession>A0A0C1KYY2</accession>
<dbReference type="EMBL" id="JSVC01000027">
    <property type="protein sequence ID" value="KIC92902.1"/>
    <property type="molecule type" value="Genomic_DNA"/>
</dbReference>
<evidence type="ECO:0000256" key="2">
    <source>
        <dbReference type="ARBA" id="ARBA00022676"/>
    </source>
</evidence>
<dbReference type="SUPFAM" id="SSF53448">
    <property type="entry name" value="Nucleotide-diphospho-sugar transferases"/>
    <property type="match status" value="1"/>
</dbReference>
<protein>
    <recommendedName>
        <fullName evidence="4">Glycosyltransferase 2-like domain-containing protein</fullName>
    </recommendedName>
</protein>
<evidence type="ECO:0000313" key="5">
    <source>
        <dbReference type="EMBL" id="KIC92902.1"/>
    </source>
</evidence>
<dbReference type="GO" id="GO:0016757">
    <property type="term" value="F:glycosyltransferase activity"/>
    <property type="evidence" value="ECO:0007669"/>
    <property type="project" value="UniProtKB-KW"/>
</dbReference>
<dbReference type="Pfam" id="PF00535">
    <property type="entry name" value="Glycos_transf_2"/>
    <property type="match status" value="1"/>
</dbReference>
<reference evidence="5 6" key="1">
    <citation type="submission" date="2014-11" db="EMBL/GenBank/DDBJ databases">
        <title>Genome sequence of Flavihumibacter solisilvae 3-3.</title>
        <authorList>
            <person name="Zhou G."/>
            <person name="Li M."/>
            <person name="Wang G."/>
        </authorList>
    </citation>
    <scope>NUCLEOTIDE SEQUENCE [LARGE SCALE GENOMIC DNA]</scope>
    <source>
        <strain evidence="5 6">3-3</strain>
    </source>
</reference>
<dbReference type="InterPro" id="IPR001173">
    <property type="entry name" value="Glyco_trans_2-like"/>
</dbReference>
<organism evidence="5 6">
    <name type="scientific">Flavihumibacter solisilvae</name>
    <dbReference type="NCBI Taxonomy" id="1349421"/>
    <lineage>
        <taxon>Bacteria</taxon>
        <taxon>Pseudomonadati</taxon>
        <taxon>Bacteroidota</taxon>
        <taxon>Chitinophagia</taxon>
        <taxon>Chitinophagales</taxon>
        <taxon>Chitinophagaceae</taxon>
        <taxon>Flavihumibacter</taxon>
    </lineage>
</organism>
<dbReference type="STRING" id="1349421.OI18_20625"/>